<sequence>MVIAKQDNKDLNELSSIGSALISESGSGAFVLGFSFFQGSMTSARGLSRSEPPAAALPAAPPHGFVPSPLSARSATRSPSHRSSRCIGGAGGVLSTQPPPEPEGDVREPSGGGDVPQHLERERLPLPPPLPAFPAVVALAVTDGDLGIAPLQGRHYHPLAPLYDHPVAAAGNPNPTEPSATEARIPRHDPRTHQIALQSLNSPRDPRNASGASTRDHEGGDELLPSLLGMIMEEEEEEDCVSLGASSGHRPPPEAKPRSGTASCSMAIMPCIVHACSKEQEESVIYQSEISWVSTSREANGHGGGGRGGPRGPSQRWSTPGGSGEAEISLQHPSQGTALSFSRKAGGSHSRLLRTSRISPTPKNRGLKCWLPQNLSNQIKSDCDIRYRSHKSTEY</sequence>
<dbReference type="Proteomes" id="UP001055439">
    <property type="component" value="Chromosome 8"/>
</dbReference>
<evidence type="ECO:0000313" key="3">
    <source>
        <dbReference type="Proteomes" id="UP001055439"/>
    </source>
</evidence>
<accession>A0A9E7HNZ8</accession>
<organism evidence="2 3">
    <name type="scientific">Musa troglodytarum</name>
    <name type="common">fe'i banana</name>
    <dbReference type="NCBI Taxonomy" id="320322"/>
    <lineage>
        <taxon>Eukaryota</taxon>
        <taxon>Viridiplantae</taxon>
        <taxon>Streptophyta</taxon>
        <taxon>Embryophyta</taxon>
        <taxon>Tracheophyta</taxon>
        <taxon>Spermatophyta</taxon>
        <taxon>Magnoliopsida</taxon>
        <taxon>Liliopsida</taxon>
        <taxon>Zingiberales</taxon>
        <taxon>Musaceae</taxon>
        <taxon>Musa</taxon>
    </lineage>
</organism>
<feature type="region of interest" description="Disordered" evidence="1">
    <location>
        <begin position="166"/>
        <end position="222"/>
    </location>
</feature>
<feature type="region of interest" description="Disordered" evidence="1">
    <location>
        <begin position="44"/>
        <end position="128"/>
    </location>
</feature>
<evidence type="ECO:0000256" key="1">
    <source>
        <dbReference type="SAM" id="MobiDB-lite"/>
    </source>
</evidence>
<protein>
    <submittedName>
        <fullName evidence="2">Uncharacterized protein</fullName>
    </submittedName>
</protein>
<proteinExistence type="predicted"/>
<name>A0A9E7HNZ8_9LILI</name>
<feature type="region of interest" description="Disordered" evidence="1">
    <location>
        <begin position="296"/>
        <end position="366"/>
    </location>
</feature>
<keyword evidence="3" id="KW-1185">Reference proteome</keyword>
<reference evidence="2" key="1">
    <citation type="submission" date="2022-05" db="EMBL/GenBank/DDBJ databases">
        <title>The Musa troglodytarum L. genome provides insights into the mechanism of non-climacteric behaviour and enrichment of carotenoids.</title>
        <authorList>
            <person name="Wang J."/>
        </authorList>
    </citation>
    <scope>NUCLEOTIDE SEQUENCE</scope>
    <source>
        <tissue evidence="2">Leaf</tissue>
    </source>
</reference>
<feature type="compositionally biased region" description="Polar residues" evidence="1">
    <location>
        <begin position="331"/>
        <end position="340"/>
    </location>
</feature>
<feature type="region of interest" description="Disordered" evidence="1">
    <location>
        <begin position="235"/>
        <end position="261"/>
    </location>
</feature>
<dbReference type="AlphaFoldDB" id="A0A9E7HNZ8"/>
<feature type="compositionally biased region" description="Gly residues" evidence="1">
    <location>
        <begin position="301"/>
        <end position="311"/>
    </location>
</feature>
<evidence type="ECO:0000313" key="2">
    <source>
        <dbReference type="EMBL" id="URE38036.1"/>
    </source>
</evidence>
<dbReference type="EMBL" id="CP097510">
    <property type="protein sequence ID" value="URE38036.1"/>
    <property type="molecule type" value="Genomic_DNA"/>
</dbReference>
<gene>
    <name evidence="2" type="ORF">MUK42_15533</name>
</gene>